<name>A0A6J8EBI5_MYTCO</name>
<feature type="domain" description="Nodulin-like" evidence="2">
    <location>
        <begin position="48"/>
        <end position="155"/>
    </location>
</feature>
<dbReference type="SUPFAM" id="SSF103473">
    <property type="entry name" value="MFS general substrate transporter"/>
    <property type="match status" value="1"/>
</dbReference>
<dbReference type="Proteomes" id="UP000507470">
    <property type="component" value="Unassembled WGS sequence"/>
</dbReference>
<organism evidence="3 4">
    <name type="scientific">Mytilus coruscus</name>
    <name type="common">Sea mussel</name>
    <dbReference type="NCBI Taxonomy" id="42192"/>
    <lineage>
        <taxon>Eukaryota</taxon>
        <taxon>Metazoa</taxon>
        <taxon>Spiralia</taxon>
        <taxon>Lophotrochozoa</taxon>
        <taxon>Mollusca</taxon>
        <taxon>Bivalvia</taxon>
        <taxon>Autobranchia</taxon>
        <taxon>Pteriomorphia</taxon>
        <taxon>Mytilida</taxon>
        <taxon>Mytiloidea</taxon>
        <taxon>Mytilidae</taxon>
        <taxon>Mytilinae</taxon>
        <taxon>Mytilus</taxon>
    </lineage>
</organism>
<dbReference type="Pfam" id="PF06813">
    <property type="entry name" value="Nodulin-like"/>
    <property type="match status" value="1"/>
</dbReference>
<keyword evidence="1" id="KW-1133">Transmembrane helix</keyword>
<sequence length="156" mass="17727">MEKTPRGLEPTTTSLLQTPERSRINDNLFITFEEESTQLLSTKNNCLKWMSLLAGGFAHAMLASNLIFYVYINDIKERFRYDQKEVEAFASMLNAGIGLGFVPNLIGQKLKSTWVLAFGMVLSTIGILMLWSSTKMVSFYEDKSWLMALYFLISGE</sequence>
<dbReference type="InterPro" id="IPR010658">
    <property type="entry name" value="Nodulin-like"/>
</dbReference>
<protein>
    <submittedName>
        <fullName evidence="3">SLC37A3</fullName>
    </submittedName>
</protein>
<dbReference type="OrthoDB" id="6097892at2759"/>
<gene>
    <name evidence="3" type="ORF">MCOR_49845</name>
</gene>
<dbReference type="AlphaFoldDB" id="A0A6J8EBI5"/>
<dbReference type="InterPro" id="IPR036259">
    <property type="entry name" value="MFS_trans_sf"/>
</dbReference>
<evidence type="ECO:0000313" key="4">
    <source>
        <dbReference type="Proteomes" id="UP000507470"/>
    </source>
</evidence>
<keyword evidence="1" id="KW-0472">Membrane</keyword>
<proteinExistence type="predicted"/>
<keyword evidence="4" id="KW-1185">Reference proteome</keyword>
<reference evidence="3 4" key="1">
    <citation type="submission" date="2020-06" db="EMBL/GenBank/DDBJ databases">
        <authorList>
            <person name="Li R."/>
            <person name="Bekaert M."/>
        </authorList>
    </citation>
    <scope>NUCLEOTIDE SEQUENCE [LARGE SCALE GENOMIC DNA]</scope>
    <source>
        <strain evidence="4">wild</strain>
    </source>
</reference>
<dbReference type="EMBL" id="CACVKT020008736">
    <property type="protein sequence ID" value="CAC5417333.1"/>
    <property type="molecule type" value="Genomic_DNA"/>
</dbReference>
<keyword evidence="1" id="KW-0812">Transmembrane</keyword>
<evidence type="ECO:0000259" key="2">
    <source>
        <dbReference type="Pfam" id="PF06813"/>
    </source>
</evidence>
<feature type="transmembrane region" description="Helical" evidence="1">
    <location>
        <begin position="112"/>
        <end position="131"/>
    </location>
</feature>
<evidence type="ECO:0000256" key="1">
    <source>
        <dbReference type="SAM" id="Phobius"/>
    </source>
</evidence>
<feature type="transmembrane region" description="Helical" evidence="1">
    <location>
        <begin position="49"/>
        <end position="72"/>
    </location>
</feature>
<accession>A0A6J8EBI5</accession>
<feature type="transmembrane region" description="Helical" evidence="1">
    <location>
        <begin position="88"/>
        <end position="106"/>
    </location>
</feature>
<evidence type="ECO:0000313" key="3">
    <source>
        <dbReference type="EMBL" id="CAC5417333.1"/>
    </source>
</evidence>